<reference evidence="1 2" key="1">
    <citation type="submission" date="2016-03" db="EMBL/GenBank/DDBJ databases">
        <title>Draft Genome Sequence of the Strain BR 10245 (Bradyrhizobium sp.) isolated from nodules of Centrolobium paraense.</title>
        <authorList>
            <person name="Simoes-Araujo J.L.Sr."/>
            <person name="Barauna A.C."/>
            <person name="Silva K."/>
            <person name="Zilli J.E."/>
        </authorList>
    </citation>
    <scope>NUCLEOTIDE SEQUENCE [LARGE SCALE GENOMIC DNA]</scope>
    <source>
        <strain evidence="1 2">BR 10245</strain>
    </source>
</reference>
<dbReference type="STRING" id="1505087.AYJ54_06010"/>
<evidence type="ECO:0008006" key="3">
    <source>
        <dbReference type="Google" id="ProtNLM"/>
    </source>
</evidence>
<dbReference type="AlphaFoldDB" id="A0A176YXC1"/>
<accession>A0A176YXC1</accession>
<evidence type="ECO:0000313" key="2">
    <source>
        <dbReference type="Proteomes" id="UP000076959"/>
    </source>
</evidence>
<sequence>MILSRHATIRAQQRGISPAQLLAMESYGDREIRRGGDCYAISISKETLRRLGPMTPEGIPTDRLKGLTLVQSEDGTLVTAFRNPADKIYRRCARRITR</sequence>
<proteinExistence type="predicted"/>
<gene>
    <name evidence="1" type="ORF">AYJ54_06010</name>
</gene>
<organism evidence="1 2">
    <name type="scientific">Bradyrhizobium centrolobii</name>
    <dbReference type="NCBI Taxonomy" id="1505087"/>
    <lineage>
        <taxon>Bacteria</taxon>
        <taxon>Pseudomonadati</taxon>
        <taxon>Pseudomonadota</taxon>
        <taxon>Alphaproteobacteria</taxon>
        <taxon>Hyphomicrobiales</taxon>
        <taxon>Nitrobacteraceae</taxon>
        <taxon>Bradyrhizobium</taxon>
    </lineage>
</organism>
<dbReference type="Proteomes" id="UP000076959">
    <property type="component" value="Unassembled WGS sequence"/>
</dbReference>
<name>A0A176YXC1_9BRAD</name>
<keyword evidence="2" id="KW-1185">Reference proteome</keyword>
<protein>
    <recommendedName>
        <fullName evidence="3">DUF4258 domain-containing protein</fullName>
    </recommendedName>
</protein>
<evidence type="ECO:0000313" key="1">
    <source>
        <dbReference type="EMBL" id="OAF12384.1"/>
    </source>
</evidence>
<comment type="caution">
    <text evidence="1">The sequence shown here is derived from an EMBL/GenBank/DDBJ whole genome shotgun (WGS) entry which is preliminary data.</text>
</comment>
<dbReference type="EMBL" id="LUUB01000040">
    <property type="protein sequence ID" value="OAF12384.1"/>
    <property type="molecule type" value="Genomic_DNA"/>
</dbReference>